<gene>
    <name evidence="2" type="ORF">AYI70_g12446</name>
</gene>
<dbReference type="InterPro" id="IPR036397">
    <property type="entry name" value="RNaseH_sf"/>
</dbReference>
<keyword evidence="3" id="KW-1185">Reference proteome</keyword>
<comment type="caution">
    <text evidence="2">The sequence shown here is derived from an EMBL/GenBank/DDBJ whole genome shotgun (WGS) entry which is preliminary data.</text>
</comment>
<feature type="domain" description="Integrase catalytic" evidence="1">
    <location>
        <begin position="1"/>
        <end position="80"/>
    </location>
</feature>
<dbReference type="EMBL" id="LSSN01006126">
    <property type="protein sequence ID" value="OMJ07072.1"/>
    <property type="molecule type" value="Genomic_DNA"/>
</dbReference>
<dbReference type="SUPFAM" id="SSF53098">
    <property type="entry name" value="Ribonuclease H-like"/>
    <property type="match status" value="1"/>
</dbReference>
<organism evidence="2 3">
    <name type="scientific">Smittium culicis</name>
    <dbReference type="NCBI Taxonomy" id="133412"/>
    <lineage>
        <taxon>Eukaryota</taxon>
        <taxon>Fungi</taxon>
        <taxon>Fungi incertae sedis</taxon>
        <taxon>Zoopagomycota</taxon>
        <taxon>Kickxellomycotina</taxon>
        <taxon>Harpellomycetes</taxon>
        <taxon>Harpellales</taxon>
        <taxon>Legeriomycetaceae</taxon>
        <taxon>Smittium</taxon>
    </lineage>
</organism>
<dbReference type="OrthoDB" id="5425374at2759"/>
<dbReference type="GO" id="GO:0003676">
    <property type="term" value="F:nucleic acid binding"/>
    <property type="evidence" value="ECO:0007669"/>
    <property type="project" value="InterPro"/>
</dbReference>
<sequence>MIKDLTKKYGLKISFTTAYHPQSNGMIERGHGPLVNTISKYCENDVYNWPKYLHMALWADRITAKRTTGEPPYKIVYGQDCILPIEIEHETWNSLYWKKKHDH</sequence>
<dbReference type="GO" id="GO:0015074">
    <property type="term" value="P:DNA integration"/>
    <property type="evidence" value="ECO:0007669"/>
    <property type="project" value="InterPro"/>
</dbReference>
<accession>A0A1R1WXG0</accession>
<dbReference type="InterPro" id="IPR001584">
    <property type="entry name" value="Integrase_cat-core"/>
</dbReference>
<evidence type="ECO:0000313" key="3">
    <source>
        <dbReference type="Proteomes" id="UP000187283"/>
    </source>
</evidence>
<dbReference type="PANTHER" id="PTHR48475">
    <property type="entry name" value="RIBONUCLEASE H"/>
    <property type="match status" value="1"/>
</dbReference>
<evidence type="ECO:0000313" key="2">
    <source>
        <dbReference type="EMBL" id="OMJ07072.1"/>
    </source>
</evidence>
<dbReference type="PANTHER" id="PTHR48475:SF1">
    <property type="entry name" value="RNASE H TYPE-1 DOMAIN-CONTAINING PROTEIN"/>
    <property type="match status" value="1"/>
</dbReference>
<protein>
    <submittedName>
        <fullName evidence="2">Transposon Ty3-G Gag-Pol polyprotein</fullName>
    </submittedName>
</protein>
<proteinExistence type="predicted"/>
<dbReference type="Gene3D" id="3.30.420.10">
    <property type="entry name" value="Ribonuclease H-like superfamily/Ribonuclease H"/>
    <property type="match status" value="1"/>
</dbReference>
<dbReference type="PROSITE" id="PS50994">
    <property type="entry name" value="INTEGRASE"/>
    <property type="match status" value="1"/>
</dbReference>
<dbReference type="AlphaFoldDB" id="A0A1R1WXG0"/>
<dbReference type="Proteomes" id="UP000187283">
    <property type="component" value="Unassembled WGS sequence"/>
</dbReference>
<dbReference type="GO" id="GO:0005634">
    <property type="term" value="C:nucleus"/>
    <property type="evidence" value="ECO:0007669"/>
    <property type="project" value="UniProtKB-ARBA"/>
</dbReference>
<dbReference type="InterPro" id="IPR012337">
    <property type="entry name" value="RNaseH-like_sf"/>
</dbReference>
<name>A0A1R1WXG0_9FUNG</name>
<evidence type="ECO:0000259" key="1">
    <source>
        <dbReference type="PROSITE" id="PS50994"/>
    </source>
</evidence>
<reference evidence="2 3" key="1">
    <citation type="submission" date="2017-01" db="EMBL/GenBank/DDBJ databases">
        <authorList>
            <person name="Mah S.A."/>
            <person name="Swanson W.J."/>
            <person name="Moy G.W."/>
            <person name="Vacquier V.D."/>
        </authorList>
    </citation>
    <scope>NUCLEOTIDE SEQUENCE [LARGE SCALE GENOMIC DNA]</scope>
    <source>
        <strain evidence="2 3">GSMNP</strain>
    </source>
</reference>
<dbReference type="STRING" id="133412.A0A1R1WXG0"/>